<reference evidence="4" key="1">
    <citation type="journal article" date="2002" name="Science">
        <title>The draft genome of Ciona intestinalis: insights into chordate and vertebrate origins.</title>
        <authorList>
            <person name="Dehal P."/>
            <person name="Satou Y."/>
            <person name="Campbell R.K."/>
            <person name="Chapman J."/>
            <person name="Degnan B."/>
            <person name="De Tomaso A."/>
            <person name="Davidson B."/>
            <person name="Di Gregorio A."/>
            <person name="Gelpke M."/>
            <person name="Goodstein D.M."/>
            <person name="Harafuji N."/>
            <person name="Hastings K.E."/>
            <person name="Ho I."/>
            <person name="Hotta K."/>
            <person name="Huang W."/>
            <person name="Kawashima T."/>
            <person name="Lemaire P."/>
            <person name="Martinez D."/>
            <person name="Meinertzhagen I.A."/>
            <person name="Necula S."/>
            <person name="Nonaka M."/>
            <person name="Putnam N."/>
            <person name="Rash S."/>
            <person name="Saiga H."/>
            <person name="Satake M."/>
            <person name="Terry A."/>
            <person name="Yamada L."/>
            <person name="Wang H.G."/>
            <person name="Awazu S."/>
            <person name="Azumi K."/>
            <person name="Boore J."/>
            <person name="Branno M."/>
            <person name="Chin-Bow S."/>
            <person name="DeSantis R."/>
            <person name="Doyle S."/>
            <person name="Francino P."/>
            <person name="Keys D.N."/>
            <person name="Haga S."/>
            <person name="Hayashi H."/>
            <person name="Hino K."/>
            <person name="Imai K.S."/>
            <person name="Inaba K."/>
            <person name="Kano S."/>
            <person name="Kobayashi K."/>
            <person name="Kobayashi M."/>
            <person name="Lee B.I."/>
            <person name="Makabe K.W."/>
            <person name="Manohar C."/>
            <person name="Matassi G."/>
            <person name="Medina M."/>
            <person name="Mochizuki Y."/>
            <person name="Mount S."/>
            <person name="Morishita T."/>
            <person name="Miura S."/>
            <person name="Nakayama A."/>
            <person name="Nishizaka S."/>
            <person name="Nomoto H."/>
            <person name="Ohta F."/>
            <person name="Oishi K."/>
            <person name="Rigoutsos I."/>
            <person name="Sano M."/>
            <person name="Sasaki A."/>
            <person name="Sasakura Y."/>
            <person name="Shoguchi E."/>
            <person name="Shin-i T."/>
            <person name="Spagnuolo A."/>
            <person name="Stainier D."/>
            <person name="Suzuki M.M."/>
            <person name="Tassy O."/>
            <person name="Takatori N."/>
            <person name="Tokuoka M."/>
            <person name="Yagi K."/>
            <person name="Yoshizaki F."/>
            <person name="Wada S."/>
            <person name="Zhang C."/>
            <person name="Hyatt P.D."/>
            <person name="Larimer F."/>
            <person name="Detter C."/>
            <person name="Doggett N."/>
            <person name="Glavina T."/>
            <person name="Hawkins T."/>
            <person name="Richardson P."/>
            <person name="Lucas S."/>
            <person name="Kohara Y."/>
            <person name="Levine M."/>
            <person name="Satoh N."/>
            <person name="Rokhsar D.S."/>
        </authorList>
    </citation>
    <scope>NUCLEOTIDE SEQUENCE [LARGE SCALE GENOMIC DNA]</scope>
</reference>
<dbReference type="InterPro" id="IPR013098">
    <property type="entry name" value="Ig_I-set"/>
</dbReference>
<evidence type="ECO:0000313" key="4">
    <source>
        <dbReference type="Proteomes" id="UP000008144"/>
    </source>
</evidence>
<dbReference type="Gene3D" id="2.60.40.10">
    <property type="entry name" value="Immunoglobulins"/>
    <property type="match status" value="1"/>
</dbReference>
<evidence type="ECO:0000259" key="2">
    <source>
        <dbReference type="PROSITE" id="PS50835"/>
    </source>
</evidence>
<dbReference type="PANTHER" id="PTHR10075:SF14">
    <property type="entry name" value="CELL ADHESION MOLECULE DSCAM2-RELATED"/>
    <property type="match status" value="1"/>
</dbReference>
<reference evidence="3" key="2">
    <citation type="submission" date="2025-08" db="UniProtKB">
        <authorList>
            <consortium name="Ensembl"/>
        </authorList>
    </citation>
    <scope>IDENTIFICATION</scope>
</reference>
<evidence type="ECO:0000256" key="1">
    <source>
        <dbReference type="ARBA" id="ARBA00023319"/>
    </source>
</evidence>
<dbReference type="AlphaFoldDB" id="H2XX81"/>
<protein>
    <recommendedName>
        <fullName evidence="2">Ig-like domain-containing protein</fullName>
    </recommendedName>
</protein>
<dbReference type="HOGENOM" id="CLU_1109125_0_0_1"/>
<name>H2XX81_CIOIN</name>
<proteinExistence type="predicted"/>
<keyword evidence="1" id="KW-0393">Immunoglobulin domain</keyword>
<dbReference type="PANTHER" id="PTHR10075">
    <property type="entry name" value="BASIGIN RELATED"/>
    <property type="match status" value="1"/>
</dbReference>
<organism evidence="3 4">
    <name type="scientific">Ciona intestinalis</name>
    <name type="common">Transparent sea squirt</name>
    <name type="synonym">Ascidia intestinalis</name>
    <dbReference type="NCBI Taxonomy" id="7719"/>
    <lineage>
        <taxon>Eukaryota</taxon>
        <taxon>Metazoa</taxon>
        <taxon>Chordata</taxon>
        <taxon>Tunicata</taxon>
        <taxon>Ascidiacea</taxon>
        <taxon>Phlebobranchia</taxon>
        <taxon>Cionidae</taxon>
        <taxon>Ciona</taxon>
    </lineage>
</organism>
<dbReference type="Ensembl" id="ENSCINT00000032087.1">
    <property type="protein sequence ID" value="ENSCINP00000034265.1"/>
    <property type="gene ID" value="ENSCING00000020259.1"/>
</dbReference>
<keyword evidence="4" id="KW-1185">Reference proteome</keyword>
<dbReference type="PROSITE" id="PS50835">
    <property type="entry name" value="IG_LIKE"/>
    <property type="match status" value="1"/>
</dbReference>
<sequence>MGSRVYMDCLGEGEPNPVMTWYKDEIKLDFKSQSNIVRVGIGGLLIRNASSLHSGSYTCVATNINGRSNTTAMLVVSDTYIISTTTITAFPDQVISTPCNRTPSTSHHVTSLVNGLTLQSTSSIENQISSLATHNTLQCYANFDGSFQQRRIQLDILNKDTIYKKLLETRLNATQQSNDLQIHEAELGAFNITWNHTNDETKFKVFVFDAKLLTLRSIGTSDTWATFDADPNHLIIVCVFTYTHVGVGEYN</sequence>
<dbReference type="InterPro" id="IPR013783">
    <property type="entry name" value="Ig-like_fold"/>
</dbReference>
<dbReference type="InterPro" id="IPR007110">
    <property type="entry name" value="Ig-like_dom"/>
</dbReference>
<dbReference type="Pfam" id="PF07679">
    <property type="entry name" value="I-set"/>
    <property type="match status" value="1"/>
</dbReference>
<dbReference type="InParanoid" id="H2XX81"/>
<dbReference type="InterPro" id="IPR036179">
    <property type="entry name" value="Ig-like_dom_sf"/>
</dbReference>
<feature type="domain" description="Ig-like" evidence="2">
    <location>
        <begin position="1"/>
        <end position="77"/>
    </location>
</feature>
<dbReference type="Proteomes" id="UP000008144">
    <property type="component" value="Unassembled WGS sequence"/>
</dbReference>
<accession>H2XX81</accession>
<evidence type="ECO:0000313" key="3">
    <source>
        <dbReference type="Ensembl" id="ENSCINP00000034265.1"/>
    </source>
</evidence>
<dbReference type="SUPFAM" id="SSF48726">
    <property type="entry name" value="Immunoglobulin"/>
    <property type="match status" value="1"/>
</dbReference>
<dbReference type="STRING" id="7719.ENSCINP00000034265"/>
<dbReference type="InterPro" id="IPR003598">
    <property type="entry name" value="Ig_sub2"/>
</dbReference>
<reference evidence="3" key="3">
    <citation type="submission" date="2025-09" db="UniProtKB">
        <authorList>
            <consortium name="Ensembl"/>
        </authorList>
    </citation>
    <scope>IDENTIFICATION</scope>
</reference>
<dbReference type="SMART" id="SM00408">
    <property type="entry name" value="IGc2"/>
    <property type="match status" value="1"/>
</dbReference>